<sequence>MQLDNVLTIFGMATATYLTRILGFIALRNRKLSPRAMAVLEAVPGCVLISVIAPAFVSPHPADLIALGITVVAALRLSMFSTVVVGVVSAGVLRHLLG</sequence>
<keyword evidence="1" id="KW-0812">Transmembrane</keyword>
<keyword evidence="1" id="KW-0472">Membrane</keyword>
<comment type="caution">
    <text evidence="2">The sequence shown here is derived from an EMBL/GenBank/DDBJ whole genome shotgun (WGS) entry which is preliminary data.</text>
</comment>
<organism evidence="2 3">
    <name type="scientific">Geomonas silvestris</name>
    <dbReference type="NCBI Taxonomy" id="2740184"/>
    <lineage>
        <taxon>Bacteria</taxon>
        <taxon>Pseudomonadati</taxon>
        <taxon>Thermodesulfobacteriota</taxon>
        <taxon>Desulfuromonadia</taxon>
        <taxon>Geobacterales</taxon>
        <taxon>Geobacteraceae</taxon>
        <taxon>Geomonas</taxon>
    </lineage>
</organism>
<accession>A0A6V8MFH1</accession>
<feature type="transmembrane region" description="Helical" evidence="1">
    <location>
        <begin position="64"/>
        <end position="93"/>
    </location>
</feature>
<keyword evidence="3" id="KW-1185">Reference proteome</keyword>
<protein>
    <recommendedName>
        <fullName evidence="4">AzlD family protein</fullName>
    </recommendedName>
</protein>
<dbReference type="InterPro" id="IPR008407">
    <property type="entry name" value="Brnchd-chn_aa_trnsp_AzlD"/>
</dbReference>
<evidence type="ECO:0000313" key="3">
    <source>
        <dbReference type="Proteomes" id="UP000556026"/>
    </source>
</evidence>
<feature type="transmembrane region" description="Helical" evidence="1">
    <location>
        <begin position="39"/>
        <end position="58"/>
    </location>
</feature>
<keyword evidence="1" id="KW-1133">Transmembrane helix</keyword>
<name>A0A6V8MFH1_9BACT</name>
<reference evidence="3" key="1">
    <citation type="submission" date="2020-06" db="EMBL/GenBank/DDBJ databases">
        <title>Draft genomic sequence of Geomonas sp. Red330.</title>
        <authorList>
            <person name="Itoh H."/>
            <person name="Zhenxing X."/>
            <person name="Ushijima N."/>
            <person name="Masuda Y."/>
            <person name="Shiratori Y."/>
            <person name="Senoo K."/>
        </authorList>
    </citation>
    <scope>NUCLEOTIDE SEQUENCE [LARGE SCALE GENOMIC DNA]</scope>
    <source>
        <strain evidence="3">Red330</strain>
    </source>
</reference>
<dbReference type="Proteomes" id="UP000556026">
    <property type="component" value="Unassembled WGS sequence"/>
</dbReference>
<evidence type="ECO:0000313" key="2">
    <source>
        <dbReference type="EMBL" id="GFO58419.1"/>
    </source>
</evidence>
<dbReference type="Pfam" id="PF05437">
    <property type="entry name" value="AzlD"/>
    <property type="match status" value="1"/>
</dbReference>
<gene>
    <name evidence="2" type="ORF">GMST_07440</name>
</gene>
<proteinExistence type="predicted"/>
<evidence type="ECO:0000256" key="1">
    <source>
        <dbReference type="SAM" id="Phobius"/>
    </source>
</evidence>
<evidence type="ECO:0008006" key="4">
    <source>
        <dbReference type="Google" id="ProtNLM"/>
    </source>
</evidence>
<dbReference type="RefSeq" id="WP_183353287.1">
    <property type="nucleotide sequence ID" value="NZ_BLXX01000002.1"/>
</dbReference>
<dbReference type="EMBL" id="BLXX01000002">
    <property type="protein sequence ID" value="GFO58419.1"/>
    <property type="molecule type" value="Genomic_DNA"/>
</dbReference>
<feature type="transmembrane region" description="Helical" evidence="1">
    <location>
        <begin position="6"/>
        <end position="27"/>
    </location>
</feature>
<dbReference type="AlphaFoldDB" id="A0A6V8MFH1"/>